<dbReference type="Proteomes" id="UP001153076">
    <property type="component" value="Unassembled WGS sequence"/>
</dbReference>
<comment type="subcellular location">
    <subcellularLocation>
        <location evidence="1">Cell membrane</location>
        <topology evidence="1">Single-pass membrane protein</topology>
    </subcellularLocation>
</comment>
<dbReference type="GO" id="GO:0006952">
    <property type="term" value="P:defense response"/>
    <property type="evidence" value="ECO:0007669"/>
    <property type="project" value="UniProtKB-KW"/>
</dbReference>
<keyword evidence="7" id="KW-0472">Membrane</keyword>
<dbReference type="PANTHER" id="PTHR43670">
    <property type="entry name" value="HEAT SHOCK PROTEIN 26"/>
    <property type="match status" value="1"/>
</dbReference>
<evidence type="ECO:0000256" key="6">
    <source>
        <dbReference type="SAM" id="MobiDB-lite"/>
    </source>
</evidence>
<reference evidence="9" key="1">
    <citation type="submission" date="2022-04" db="EMBL/GenBank/DDBJ databases">
        <title>Carnegiea gigantea Genome sequencing and assembly v2.</title>
        <authorList>
            <person name="Copetti D."/>
            <person name="Sanderson M.J."/>
            <person name="Burquez A."/>
            <person name="Wojciechowski M.F."/>
        </authorList>
    </citation>
    <scope>NUCLEOTIDE SEQUENCE</scope>
    <source>
        <strain evidence="9">SGP5-SGP5p</strain>
        <tissue evidence="9">Aerial part</tissue>
    </source>
</reference>
<dbReference type="AlphaFoldDB" id="A0A9Q1QQI2"/>
<dbReference type="InterPro" id="IPR008978">
    <property type="entry name" value="HSP20-like_chaperone"/>
</dbReference>
<evidence type="ECO:0000259" key="8">
    <source>
        <dbReference type="PROSITE" id="PS01031"/>
    </source>
</evidence>
<comment type="caution">
    <text evidence="9">The sequence shown here is derived from an EMBL/GenBank/DDBJ whole genome shotgun (WGS) entry which is preliminary data.</text>
</comment>
<comment type="similarity">
    <text evidence="4 5">Belongs to the small heat shock protein (HSP20) family.</text>
</comment>
<organism evidence="9 10">
    <name type="scientific">Carnegiea gigantea</name>
    <dbReference type="NCBI Taxonomy" id="171969"/>
    <lineage>
        <taxon>Eukaryota</taxon>
        <taxon>Viridiplantae</taxon>
        <taxon>Streptophyta</taxon>
        <taxon>Embryophyta</taxon>
        <taxon>Tracheophyta</taxon>
        <taxon>Spermatophyta</taxon>
        <taxon>Magnoliopsida</taxon>
        <taxon>eudicotyledons</taxon>
        <taxon>Gunneridae</taxon>
        <taxon>Pentapetalae</taxon>
        <taxon>Caryophyllales</taxon>
        <taxon>Cactineae</taxon>
        <taxon>Cactaceae</taxon>
        <taxon>Cactoideae</taxon>
        <taxon>Echinocereeae</taxon>
        <taxon>Carnegiea</taxon>
    </lineage>
</organism>
<dbReference type="PANTHER" id="PTHR43670:SF114">
    <property type="entry name" value="OS05G0592000 PROTEIN"/>
    <property type="match status" value="1"/>
</dbReference>
<evidence type="ECO:0000313" key="10">
    <source>
        <dbReference type="Proteomes" id="UP001153076"/>
    </source>
</evidence>
<feature type="compositionally biased region" description="Basic and acidic residues" evidence="6">
    <location>
        <begin position="159"/>
        <end position="220"/>
    </location>
</feature>
<keyword evidence="3" id="KW-0611">Plant defense</keyword>
<feature type="compositionally biased region" description="Basic and acidic residues" evidence="6">
    <location>
        <begin position="136"/>
        <end position="146"/>
    </location>
</feature>
<keyword evidence="7" id="KW-1133">Transmembrane helix</keyword>
<dbReference type="EMBL" id="JAKOGI010000008">
    <property type="protein sequence ID" value="KAJ8451558.1"/>
    <property type="molecule type" value="Genomic_DNA"/>
</dbReference>
<dbReference type="Gene3D" id="2.60.40.790">
    <property type="match status" value="1"/>
</dbReference>
<evidence type="ECO:0000256" key="4">
    <source>
        <dbReference type="PROSITE-ProRule" id="PRU00285"/>
    </source>
</evidence>
<evidence type="ECO:0000256" key="3">
    <source>
        <dbReference type="ARBA" id="ARBA00022821"/>
    </source>
</evidence>
<gene>
    <name evidence="9" type="ORF">Cgig2_018192</name>
</gene>
<evidence type="ECO:0000256" key="7">
    <source>
        <dbReference type="SAM" id="Phobius"/>
    </source>
</evidence>
<dbReference type="SUPFAM" id="SSF49764">
    <property type="entry name" value="HSP20-like chaperones"/>
    <property type="match status" value="1"/>
</dbReference>
<dbReference type="GO" id="GO:0034605">
    <property type="term" value="P:cellular response to heat"/>
    <property type="evidence" value="ECO:0007669"/>
    <property type="project" value="TreeGrafter"/>
</dbReference>
<evidence type="ECO:0000256" key="5">
    <source>
        <dbReference type="RuleBase" id="RU003616"/>
    </source>
</evidence>
<name>A0A9Q1QQI2_9CARY</name>
<dbReference type="GO" id="GO:0005886">
    <property type="term" value="C:plasma membrane"/>
    <property type="evidence" value="ECO:0007669"/>
    <property type="project" value="UniProtKB-SubCell"/>
</dbReference>
<dbReference type="Pfam" id="PF00011">
    <property type="entry name" value="HSP20"/>
    <property type="match status" value="1"/>
</dbReference>
<proteinExistence type="inferred from homology"/>
<feature type="region of interest" description="Disordered" evidence="6">
    <location>
        <begin position="103"/>
        <end position="229"/>
    </location>
</feature>
<evidence type="ECO:0000313" key="9">
    <source>
        <dbReference type="EMBL" id="KAJ8451558.1"/>
    </source>
</evidence>
<feature type="domain" description="SHSP" evidence="8">
    <location>
        <begin position="16"/>
        <end position="121"/>
    </location>
</feature>
<keyword evidence="7" id="KW-0812">Transmembrane</keyword>
<dbReference type="PROSITE" id="PS01031">
    <property type="entry name" value="SHSP"/>
    <property type="match status" value="1"/>
</dbReference>
<evidence type="ECO:0000256" key="2">
    <source>
        <dbReference type="ARBA" id="ARBA00022475"/>
    </source>
</evidence>
<protein>
    <recommendedName>
        <fullName evidence="8">SHSP domain-containing protein</fullName>
    </recommendedName>
</protein>
<feature type="transmembrane region" description="Helical" evidence="7">
    <location>
        <begin position="236"/>
        <end position="256"/>
    </location>
</feature>
<feature type="compositionally biased region" description="Polar residues" evidence="6">
    <location>
        <begin position="119"/>
        <end position="132"/>
    </location>
</feature>
<dbReference type="OrthoDB" id="1431247at2759"/>
<keyword evidence="10" id="KW-1185">Reference proteome</keyword>
<sequence>MSMGSRGGSRSRHGVRPVYEEFKPMSEWKHEDGAKVLLYHLPGFVKEQIRILAESKRILRIFGERFVGGNKWSRFQEEVAVPEDCNMTDIRARFEGGILQIIMPQKTITKPTPTHEDQPGSSAHESPKTSMSKPDLQTKEPQKLEENASTSDPKQTQMQEDRKRDEILDDKSKAKAGETHLEAEMDTRDHKDEVPNAKGKKEGLQEKKEAHDHRVEENTRANKSSLPRSLDEDRQLLVNMGVAVLVIVGLGAYILYSFSSSV</sequence>
<feature type="compositionally biased region" description="Polar residues" evidence="6">
    <location>
        <begin position="147"/>
        <end position="158"/>
    </location>
</feature>
<dbReference type="InterPro" id="IPR002068">
    <property type="entry name" value="A-crystallin/Hsp20_dom"/>
</dbReference>
<accession>A0A9Q1QQI2</accession>
<keyword evidence="2" id="KW-1003">Cell membrane</keyword>
<evidence type="ECO:0000256" key="1">
    <source>
        <dbReference type="ARBA" id="ARBA00004162"/>
    </source>
</evidence>